<sequence>MESCTSSAFDLPPARATDSDRPRNNRVEVLASERDELQRIVQIFIRLRSRRLEQEGVHMPLLVVVTDASGRETCPVELLELLGGSRLAPGSCGTRGSATPQFAIALHVRGCRRADEPSSYEIEYSDVKKELSDLFKFPAEIQSAIEHLHHKIETDLHEDPIFLRLCSDRHAELAGVFFRWEKCSDDVETFQIEYQLPDQPIVKQVSWDALEHEIPAARTSMRNSNVVSDILIRARSPNVHPIPTVFKLDGCPTAAVELIAHNGRTRRIRSRENVSSEIESARDELMALRRKRADRSPIVLHVRRPDAIDFIRVDLPTDMADDSAGTFVRSVAALIARLLKPERESLVLTVLSADEEHSTAFDSGLSHVLDKIAILQTIDDMRWSLVRQMQQRQLARRLQLRDFPARRGTNLRSGLELLKIRNNVFRDLEQFMMSGGIGMISDNEVLHFATRVSSIFRKYTKQLLPEEDVFPPTDDFPDANAVEVKENRVDPMILLKLYKELDKVQDWVITLVNELHDYTKLFVFYVLEKYISTVPHLLKKYRKAAVEALREACAVSRDFISCTVGDEKAFVVGLDVGGLPVLSTIYLRRRYKLVQNKITLKLTTLFSEAVDTHMKTKIIDKTRLVNKSILRELTISYNRKREDLKARILMLKDSIGDLSY</sequence>
<evidence type="ECO:0000313" key="2">
    <source>
        <dbReference type="EMBL" id="BBM96854.1"/>
    </source>
</evidence>
<dbReference type="Proteomes" id="UP000077202">
    <property type="component" value="Unassembled WGS sequence"/>
</dbReference>
<organism evidence="3 4">
    <name type="scientific">Marchantia polymorpha subsp. ruderalis</name>
    <dbReference type="NCBI Taxonomy" id="1480154"/>
    <lineage>
        <taxon>Eukaryota</taxon>
        <taxon>Viridiplantae</taxon>
        <taxon>Streptophyta</taxon>
        <taxon>Embryophyta</taxon>
        <taxon>Marchantiophyta</taxon>
        <taxon>Marchantiopsida</taxon>
        <taxon>Marchantiidae</taxon>
        <taxon>Marchantiales</taxon>
        <taxon>Marchantiaceae</taxon>
        <taxon>Marchantia</taxon>
    </lineage>
</organism>
<name>A0A176VXI9_MARPO</name>
<evidence type="ECO:0000313" key="4">
    <source>
        <dbReference type="Proteomes" id="UP000077202"/>
    </source>
</evidence>
<dbReference type="AlphaFoldDB" id="A0A176VXI9"/>
<evidence type="ECO:0000313" key="5">
    <source>
        <dbReference type="Proteomes" id="UP001162541"/>
    </source>
</evidence>
<feature type="region of interest" description="Disordered" evidence="1">
    <location>
        <begin position="1"/>
        <end position="23"/>
    </location>
</feature>
<evidence type="ECO:0000313" key="3">
    <source>
        <dbReference type="EMBL" id="OAE25520.1"/>
    </source>
</evidence>
<dbReference type="Proteomes" id="UP001162541">
    <property type="component" value="Chromosome 1"/>
</dbReference>
<reference evidence="5" key="3">
    <citation type="journal article" date="2020" name="Curr. Biol.">
        <title>Chromatin organization in early land plants reveals an ancestral association between H3K27me3, transposons, and constitutive heterochromatin.</title>
        <authorList>
            <person name="Montgomery S.A."/>
            <person name="Tanizawa Y."/>
            <person name="Galik B."/>
            <person name="Wang N."/>
            <person name="Ito T."/>
            <person name="Mochizuki T."/>
            <person name="Akimcheva S."/>
            <person name="Bowman J.L."/>
            <person name="Cognat V."/>
            <person name="Marechal-Drouard L."/>
            <person name="Ekker H."/>
            <person name="Hong S.F."/>
            <person name="Kohchi T."/>
            <person name="Lin S.S."/>
            <person name="Liu L.D."/>
            <person name="Nakamura Y."/>
            <person name="Valeeva L.R."/>
            <person name="Shakirov E.V."/>
            <person name="Shippen D.E."/>
            <person name="Wei W.L."/>
            <person name="Yagura M."/>
            <person name="Yamaoka S."/>
            <person name="Yamato K.T."/>
            <person name="Liu C."/>
            <person name="Berger F."/>
        </authorList>
    </citation>
    <scope>NUCLEOTIDE SEQUENCE [LARGE SCALE GENOMIC DNA]</scope>
    <source>
        <strain evidence="5">Tak-1</strain>
    </source>
</reference>
<reference evidence="2" key="2">
    <citation type="journal article" date="2019" name="Curr. Biol.">
        <title>Chromatin organization in early land plants reveals an ancestral association between H3K27me3, transposons, and constitutive heterochromatin.</title>
        <authorList>
            <person name="Montgomery S.A."/>
            <person name="Tanizawa Y."/>
            <person name="Galik B."/>
            <person name="Wang N."/>
            <person name="Ito T."/>
            <person name="Mochizuki T."/>
            <person name="Akimcheva S."/>
            <person name="Bowman J."/>
            <person name="Cognat V."/>
            <person name="Drouard L."/>
            <person name="Ekker H."/>
            <person name="Houng S."/>
            <person name="Kohchi T."/>
            <person name="Lin S."/>
            <person name="Liu L.D."/>
            <person name="Nakamura Y."/>
            <person name="Valeeva L.R."/>
            <person name="Shakirov E.V."/>
            <person name="Shippen D.E."/>
            <person name="Wei W."/>
            <person name="Yagura M."/>
            <person name="Yamaoka S."/>
            <person name="Yamato K.T."/>
            <person name="Liu C."/>
            <person name="Berger F."/>
        </authorList>
    </citation>
    <scope>NUCLEOTIDE SEQUENCE [LARGE SCALE GENOMIC DNA]</scope>
    <source>
        <strain evidence="2">Tak-1</strain>
    </source>
</reference>
<evidence type="ECO:0000256" key="1">
    <source>
        <dbReference type="SAM" id="MobiDB-lite"/>
    </source>
</evidence>
<dbReference type="EMBL" id="AP019866">
    <property type="protein sequence ID" value="BBM96854.1"/>
    <property type="molecule type" value="Genomic_DNA"/>
</dbReference>
<accession>A0A176VXI9</accession>
<protein>
    <submittedName>
        <fullName evidence="3">Uncharacterized protein</fullName>
    </submittedName>
</protein>
<proteinExistence type="predicted"/>
<keyword evidence="4" id="KW-1185">Reference proteome</keyword>
<dbReference type="EMBL" id="LVLJ01002329">
    <property type="protein sequence ID" value="OAE25520.1"/>
    <property type="molecule type" value="Genomic_DNA"/>
</dbReference>
<gene>
    <name evidence="3" type="ORF">AXG93_1543s1370</name>
    <name evidence="2" type="ORF">Mp_1g01180</name>
</gene>
<reference evidence="3 4" key="1">
    <citation type="submission" date="2016-03" db="EMBL/GenBank/DDBJ databases">
        <title>Mechanisms controlling the formation of the plant cell surface in tip-growing cells are functionally conserved among land plants.</title>
        <authorList>
            <person name="Honkanen S."/>
            <person name="Jones V.A."/>
            <person name="Morieri G."/>
            <person name="Champion C."/>
            <person name="Hetherington A.J."/>
            <person name="Kelly S."/>
            <person name="Saint-Marcoux D."/>
            <person name="Proust H."/>
            <person name="Prescott H."/>
            <person name="Dolan L."/>
        </authorList>
    </citation>
    <scope>NUCLEOTIDE SEQUENCE [LARGE SCALE GENOMIC DNA]</scope>
    <source>
        <strain evidence="4">cv. Tak-1 and cv. Tak-2</strain>
        <tissue evidence="3">Whole gametophyte</tissue>
    </source>
</reference>